<accession>A0A643EZC2</accession>
<dbReference type="AlphaFoldDB" id="A0A643EZC2"/>
<dbReference type="EMBL" id="VZPE01000005">
    <property type="protein sequence ID" value="KAB0571074.1"/>
    <property type="molecule type" value="Genomic_DNA"/>
</dbReference>
<protein>
    <submittedName>
        <fullName evidence="1">Uncharacterized protein</fullName>
    </submittedName>
</protein>
<gene>
    <name evidence="1" type="ORF">F7Q93_14005</name>
</gene>
<evidence type="ECO:0000313" key="1">
    <source>
        <dbReference type="EMBL" id="KAB0571074.1"/>
    </source>
</evidence>
<sequence>MNSTNKKLVADAFGQTVQDGQAIARTIQEAADDLAFLMQQLHGEPFRSDINHEVGYLLICLKNKGASS</sequence>
<proteinExistence type="predicted"/>
<name>A0A643EZC2_9HYPH</name>
<organism evidence="1">
    <name type="scientific">Brucella pituitosa</name>
    <dbReference type="NCBI Taxonomy" id="571256"/>
    <lineage>
        <taxon>Bacteria</taxon>
        <taxon>Pseudomonadati</taxon>
        <taxon>Pseudomonadota</taxon>
        <taxon>Alphaproteobacteria</taxon>
        <taxon>Hyphomicrobiales</taxon>
        <taxon>Brucellaceae</taxon>
        <taxon>Brucella/Ochrobactrum group</taxon>
        <taxon>Brucella</taxon>
    </lineage>
</organism>
<reference evidence="1" key="1">
    <citation type="submission" date="2019-09" db="EMBL/GenBank/DDBJ databases">
        <title>Draft genome sequences of 48 bacterial type strains from the CCUG.</title>
        <authorList>
            <person name="Tunovic T."/>
            <person name="Pineiro-Iglesias B."/>
            <person name="Unosson C."/>
            <person name="Inganas E."/>
            <person name="Ohlen M."/>
            <person name="Cardew S."/>
            <person name="Jensie-Markopoulos S."/>
            <person name="Salva-Serra F."/>
            <person name="Jaen-Luchoro D."/>
            <person name="Karlsson R."/>
            <person name="Svensson-Stadler L."/>
            <person name="Chun J."/>
            <person name="Moore E."/>
        </authorList>
    </citation>
    <scope>NUCLEOTIDE SEQUENCE</scope>
    <source>
        <strain evidence="1">CCUG 50899</strain>
    </source>
</reference>
<dbReference type="RefSeq" id="WP_128093758.1">
    <property type="nucleotide sequence ID" value="NZ_JBHEEN010000005.1"/>
</dbReference>
<comment type="caution">
    <text evidence="1">The sequence shown here is derived from an EMBL/GenBank/DDBJ whole genome shotgun (WGS) entry which is preliminary data.</text>
</comment>